<dbReference type="Pfam" id="PF13692">
    <property type="entry name" value="Glyco_trans_1_4"/>
    <property type="match status" value="1"/>
</dbReference>
<accession>A0A2W5NIX5</accession>
<protein>
    <recommendedName>
        <fullName evidence="3">Glycosyltransferase subfamily 4-like N-terminal domain-containing protein</fullName>
    </recommendedName>
</protein>
<evidence type="ECO:0000313" key="4">
    <source>
        <dbReference type="EMBL" id="PZQ50775.1"/>
    </source>
</evidence>
<evidence type="ECO:0000256" key="2">
    <source>
        <dbReference type="ARBA" id="ARBA00022679"/>
    </source>
</evidence>
<dbReference type="Proteomes" id="UP000249185">
    <property type="component" value="Unassembled WGS sequence"/>
</dbReference>
<dbReference type="SUPFAM" id="SSF53756">
    <property type="entry name" value="UDP-Glycosyltransferase/glycogen phosphorylase"/>
    <property type="match status" value="1"/>
</dbReference>
<reference evidence="4 5" key="1">
    <citation type="submission" date="2017-08" db="EMBL/GenBank/DDBJ databases">
        <title>Infants hospitalized years apart are colonized by the same room-sourced microbial strains.</title>
        <authorList>
            <person name="Brooks B."/>
            <person name="Olm M.R."/>
            <person name="Firek B.A."/>
            <person name="Baker R."/>
            <person name="Thomas B.C."/>
            <person name="Morowitz M.J."/>
            <person name="Banfield J.F."/>
        </authorList>
    </citation>
    <scope>NUCLEOTIDE SEQUENCE [LARGE SCALE GENOMIC DNA]</scope>
    <source>
        <strain evidence="4">S2_005_002_R2_34</strain>
    </source>
</reference>
<dbReference type="CDD" id="cd03801">
    <property type="entry name" value="GT4_PimA-like"/>
    <property type="match status" value="1"/>
</dbReference>
<evidence type="ECO:0000259" key="3">
    <source>
        <dbReference type="Pfam" id="PF13439"/>
    </source>
</evidence>
<dbReference type="Gene3D" id="3.40.50.2000">
    <property type="entry name" value="Glycogen Phosphorylase B"/>
    <property type="match status" value="2"/>
</dbReference>
<dbReference type="PANTHER" id="PTHR12526">
    <property type="entry name" value="GLYCOSYLTRANSFERASE"/>
    <property type="match status" value="1"/>
</dbReference>
<dbReference type="AlphaFoldDB" id="A0A2W5NIX5"/>
<proteinExistence type="predicted"/>
<keyword evidence="1" id="KW-0328">Glycosyltransferase</keyword>
<dbReference type="Pfam" id="PF13439">
    <property type="entry name" value="Glyco_transf_4"/>
    <property type="match status" value="1"/>
</dbReference>
<evidence type="ECO:0000313" key="5">
    <source>
        <dbReference type="Proteomes" id="UP000249185"/>
    </source>
</evidence>
<comment type="caution">
    <text evidence="4">The sequence shown here is derived from an EMBL/GenBank/DDBJ whole genome shotgun (WGS) entry which is preliminary data.</text>
</comment>
<dbReference type="InterPro" id="IPR028098">
    <property type="entry name" value="Glyco_trans_4-like_N"/>
</dbReference>
<sequence>MLEIGTASIRARFGCAVSGHSSRGSDSQMVARGPRAEPLALHVNRAGLVGGVERLVLTLSDHALGGGYRALLACPGGGPLEAAARARSIPVAPVGIDLRVPANPATLLALPAQWLRAEAALRRLCEERGVDVIHAHHPVGALHAGGVARTLGLPLVLHLHEIAPERRLHLLALRKAARIADRVVCGSEASRRLLRATVEVDPAKVDVVYNAVDSRFARRAERAPADLGEAGPHIGVFGLLAPRQGQNVFLNAAARLVEDHPDAKFWIVGPAAIDADAWFAEHLWDLSETPALAGRVRFPGFRPDIPEMMKAMDVVVLPATRMESIPMTLAEALTLGCRVIASDLGGAAEAILSGQTGLLTPPGDPVALAAAIDRMLGPEGPRLARAARQHARLRFRPETFSRRVAEVYARAGARGPAREAAA</sequence>
<dbReference type="PANTHER" id="PTHR12526:SF510">
    <property type="entry name" value="D-INOSITOL 3-PHOSPHATE GLYCOSYLTRANSFERASE"/>
    <property type="match status" value="1"/>
</dbReference>
<organism evidence="4 5">
    <name type="scientific">Rhodovulum sulfidophilum</name>
    <name type="common">Rhodobacter sulfidophilus</name>
    <dbReference type="NCBI Taxonomy" id="35806"/>
    <lineage>
        <taxon>Bacteria</taxon>
        <taxon>Pseudomonadati</taxon>
        <taxon>Pseudomonadota</taxon>
        <taxon>Alphaproteobacteria</taxon>
        <taxon>Rhodobacterales</taxon>
        <taxon>Paracoccaceae</taxon>
        <taxon>Rhodovulum</taxon>
    </lineage>
</organism>
<evidence type="ECO:0000256" key="1">
    <source>
        <dbReference type="ARBA" id="ARBA00022676"/>
    </source>
</evidence>
<keyword evidence="2" id="KW-0808">Transferase</keyword>
<dbReference type="EMBL" id="QFPW01000003">
    <property type="protein sequence ID" value="PZQ50775.1"/>
    <property type="molecule type" value="Genomic_DNA"/>
</dbReference>
<dbReference type="GO" id="GO:0016757">
    <property type="term" value="F:glycosyltransferase activity"/>
    <property type="evidence" value="ECO:0007669"/>
    <property type="project" value="UniProtKB-KW"/>
</dbReference>
<name>A0A2W5NIX5_RHOSU</name>
<gene>
    <name evidence="4" type="ORF">DI556_06560</name>
</gene>
<feature type="domain" description="Glycosyltransferase subfamily 4-like N-terminal" evidence="3">
    <location>
        <begin position="49"/>
        <end position="214"/>
    </location>
</feature>